<accession>A0ABN1RRV2</accession>
<dbReference type="EMBL" id="BAAAHH010000027">
    <property type="protein sequence ID" value="GAA0962457.1"/>
    <property type="molecule type" value="Genomic_DNA"/>
</dbReference>
<gene>
    <name evidence="1" type="ORF">GCM10009550_56580</name>
</gene>
<protein>
    <submittedName>
        <fullName evidence="1">Uncharacterized protein</fullName>
    </submittedName>
</protein>
<name>A0ABN1RRV2_9ACTN</name>
<proteinExistence type="predicted"/>
<evidence type="ECO:0000313" key="2">
    <source>
        <dbReference type="Proteomes" id="UP001500665"/>
    </source>
</evidence>
<keyword evidence="2" id="KW-1185">Reference proteome</keyword>
<evidence type="ECO:0000313" key="1">
    <source>
        <dbReference type="EMBL" id="GAA0962457.1"/>
    </source>
</evidence>
<reference evidence="1 2" key="1">
    <citation type="journal article" date="2019" name="Int. J. Syst. Evol. Microbiol.">
        <title>The Global Catalogue of Microorganisms (GCM) 10K type strain sequencing project: providing services to taxonomists for standard genome sequencing and annotation.</title>
        <authorList>
            <consortium name="The Broad Institute Genomics Platform"/>
            <consortium name="The Broad Institute Genome Sequencing Center for Infectious Disease"/>
            <person name="Wu L."/>
            <person name="Ma J."/>
        </authorList>
    </citation>
    <scope>NUCLEOTIDE SEQUENCE [LARGE SCALE GENOMIC DNA]</scope>
    <source>
        <strain evidence="1 2">JCM 10696</strain>
    </source>
</reference>
<organism evidence="1 2">
    <name type="scientific">Actinocorallia libanotica</name>
    <dbReference type="NCBI Taxonomy" id="46162"/>
    <lineage>
        <taxon>Bacteria</taxon>
        <taxon>Bacillati</taxon>
        <taxon>Actinomycetota</taxon>
        <taxon>Actinomycetes</taxon>
        <taxon>Streptosporangiales</taxon>
        <taxon>Thermomonosporaceae</taxon>
        <taxon>Actinocorallia</taxon>
    </lineage>
</organism>
<sequence>MMVGMRLPGLRLSTESDFSYDEPPVSLLRLLVEDVVNRDEDYFIVEWMHDPDGQTFIQVARDSQGLVVEYRQGDVRSHFQAISNDMSLVAETIVGWAERRPGWERGLRWRRWRP</sequence>
<dbReference type="Proteomes" id="UP001500665">
    <property type="component" value="Unassembled WGS sequence"/>
</dbReference>
<comment type="caution">
    <text evidence="1">The sequence shown here is derived from an EMBL/GenBank/DDBJ whole genome shotgun (WGS) entry which is preliminary data.</text>
</comment>
<dbReference type="RefSeq" id="WP_344244038.1">
    <property type="nucleotide sequence ID" value="NZ_BAAAHH010000027.1"/>
</dbReference>